<evidence type="ECO:0000313" key="1">
    <source>
        <dbReference type="EMBL" id="RRA96818.1"/>
    </source>
</evidence>
<dbReference type="OrthoDB" id="1439308at2"/>
<comment type="caution">
    <text evidence="1">The sequence shown here is derived from an EMBL/GenBank/DDBJ whole genome shotgun (WGS) entry which is preliminary data.</text>
</comment>
<dbReference type="AlphaFoldDB" id="A0A3P1B6X7"/>
<accession>A0A3P1B6X7</accession>
<reference evidence="1 2" key="1">
    <citation type="submission" date="2018-11" db="EMBL/GenBank/DDBJ databases">
        <title>Flavobacterium sp. nov., YIM 102796 draft genome.</title>
        <authorList>
            <person name="Li G."/>
            <person name="Jiang Y."/>
        </authorList>
    </citation>
    <scope>NUCLEOTIDE SEQUENCE [LARGE SCALE GENOMIC DNA]</scope>
    <source>
        <strain evidence="1 2">YIM 102796</strain>
    </source>
</reference>
<name>A0A3P1B6X7_9FLAO</name>
<dbReference type="Proteomes" id="UP000268372">
    <property type="component" value="Unassembled WGS sequence"/>
</dbReference>
<dbReference type="EMBL" id="RQTJ01000002">
    <property type="protein sequence ID" value="RRA96818.1"/>
    <property type="molecule type" value="Genomic_DNA"/>
</dbReference>
<gene>
    <name evidence="1" type="ORF">EG242_01935</name>
</gene>
<proteinExistence type="predicted"/>
<keyword evidence="2" id="KW-1185">Reference proteome</keyword>
<evidence type="ECO:0000313" key="2">
    <source>
        <dbReference type="Proteomes" id="UP000268372"/>
    </source>
</evidence>
<organism evidence="1 2">
    <name type="scientific">Paenimyroides viscosum</name>
    <dbReference type="NCBI Taxonomy" id="2488729"/>
    <lineage>
        <taxon>Bacteria</taxon>
        <taxon>Pseudomonadati</taxon>
        <taxon>Bacteroidota</taxon>
        <taxon>Flavobacteriia</taxon>
        <taxon>Flavobacteriales</taxon>
        <taxon>Flavobacteriaceae</taxon>
        <taxon>Paenimyroides</taxon>
    </lineage>
</organism>
<protein>
    <submittedName>
        <fullName evidence="1">Uncharacterized protein</fullName>
    </submittedName>
</protein>
<sequence>MQNEYKAVADSYENAIFSFNDFKVGGVGGSRMIISEYHIEIPYKNMIIKVSNELGNHNLGKVDLILNNCNFYNFEITSRNHFMSLFSRKKEMLNIECINNIFKKTLQNIAITSGLEKVAKQNAFEPHITSNYTTGKWIISTKYHLEFEDKLGALKALIDFHKLIIDSI</sequence>
<dbReference type="RefSeq" id="WP_124898229.1">
    <property type="nucleotide sequence ID" value="NZ_RQTJ01000002.1"/>
</dbReference>